<protein>
    <recommendedName>
        <fullName evidence="3">FaeA-like protein</fullName>
    </recommendedName>
</protein>
<gene>
    <name evidence="1" type="ORF">SAMN05421858_4161</name>
</gene>
<dbReference type="RefSeq" id="WP_076432165.1">
    <property type="nucleotide sequence ID" value="NZ_FTNO01000005.1"/>
</dbReference>
<evidence type="ECO:0000313" key="2">
    <source>
        <dbReference type="Proteomes" id="UP000186914"/>
    </source>
</evidence>
<evidence type="ECO:0008006" key="3">
    <source>
        <dbReference type="Google" id="ProtNLM"/>
    </source>
</evidence>
<dbReference type="InterPro" id="IPR036388">
    <property type="entry name" value="WH-like_DNA-bd_sf"/>
</dbReference>
<dbReference type="Gene3D" id="1.10.10.10">
    <property type="entry name" value="Winged helix-like DNA-binding domain superfamily/Winged helix DNA-binding domain"/>
    <property type="match status" value="1"/>
</dbReference>
<dbReference type="Proteomes" id="UP000186914">
    <property type="component" value="Unassembled WGS sequence"/>
</dbReference>
<organism evidence="1 2">
    <name type="scientific">Haladaptatus litoreus</name>
    <dbReference type="NCBI Taxonomy" id="553468"/>
    <lineage>
        <taxon>Archaea</taxon>
        <taxon>Methanobacteriati</taxon>
        <taxon>Methanobacteriota</taxon>
        <taxon>Stenosarchaea group</taxon>
        <taxon>Halobacteria</taxon>
        <taxon>Halobacteriales</taxon>
        <taxon>Haladaptataceae</taxon>
        <taxon>Haladaptatus</taxon>
    </lineage>
</organism>
<sequence>MVTGEPTIETKEIVAAIRDAPAPVVNTRYLADEFDTTIERMKNRLTELVEEGVLEHTEARNRGHLWWLSVETEMES</sequence>
<name>A0A1N7EAB8_9EURY</name>
<evidence type="ECO:0000313" key="1">
    <source>
        <dbReference type="EMBL" id="SIR85000.1"/>
    </source>
</evidence>
<accession>A0A1N7EAB8</accession>
<proteinExistence type="predicted"/>
<keyword evidence="2" id="KW-1185">Reference proteome</keyword>
<reference evidence="2" key="1">
    <citation type="submission" date="2017-01" db="EMBL/GenBank/DDBJ databases">
        <authorList>
            <person name="Varghese N."/>
            <person name="Submissions S."/>
        </authorList>
    </citation>
    <scope>NUCLEOTIDE SEQUENCE [LARGE SCALE GENOMIC DNA]</scope>
    <source>
        <strain evidence="2">CGMCC 1.7737</strain>
    </source>
</reference>
<dbReference type="EMBL" id="FTNO01000005">
    <property type="protein sequence ID" value="SIR85000.1"/>
    <property type="molecule type" value="Genomic_DNA"/>
</dbReference>
<dbReference type="OrthoDB" id="189973at2157"/>
<dbReference type="AlphaFoldDB" id="A0A1N7EAB8"/>